<dbReference type="CDD" id="cd00067">
    <property type="entry name" value="GAL4"/>
    <property type="match status" value="1"/>
</dbReference>
<evidence type="ECO:0000313" key="11">
    <source>
        <dbReference type="Proteomes" id="UP001182556"/>
    </source>
</evidence>
<dbReference type="PROSITE" id="PS50048">
    <property type="entry name" value="ZN2_CY6_FUNGAL_2"/>
    <property type="match status" value="1"/>
</dbReference>
<evidence type="ECO:0000256" key="7">
    <source>
        <dbReference type="ARBA" id="ARBA00023242"/>
    </source>
</evidence>
<accession>A0AAD9L5X9</accession>
<dbReference type="SUPFAM" id="SSF57701">
    <property type="entry name" value="Zn2/Cys6 DNA-binding domain"/>
    <property type="match status" value="1"/>
</dbReference>
<dbReference type="InterPro" id="IPR051615">
    <property type="entry name" value="Transcr_Regulatory_Elem"/>
</dbReference>
<reference evidence="10" key="1">
    <citation type="submission" date="2023-02" db="EMBL/GenBank/DDBJ databases">
        <title>Identification and recombinant expression of a fungal hydrolase from Papiliotrema laurentii that hydrolyzes apple cutin and clears colloidal polyester polyurethane.</title>
        <authorList>
            <consortium name="DOE Joint Genome Institute"/>
            <person name="Roman V.A."/>
            <person name="Bojanowski C."/>
            <person name="Crable B.R."/>
            <person name="Wagner D.N."/>
            <person name="Hung C.S."/>
            <person name="Nadeau L.J."/>
            <person name="Schratz L."/>
            <person name="Haridas S."/>
            <person name="Pangilinan J."/>
            <person name="Lipzen A."/>
            <person name="Na H."/>
            <person name="Yan M."/>
            <person name="Ng V."/>
            <person name="Grigoriev I.V."/>
            <person name="Spatafora J.W."/>
            <person name="Barlow D."/>
            <person name="Biffinger J."/>
            <person name="Kelley-Loughnane N."/>
            <person name="Varaljay V.A."/>
            <person name="Crookes-Goodson W.J."/>
        </authorList>
    </citation>
    <scope>NUCLEOTIDE SEQUENCE</scope>
    <source>
        <strain evidence="10">5307AH</strain>
    </source>
</reference>
<feature type="domain" description="Zn(2)-C6 fungal-type" evidence="9">
    <location>
        <begin position="161"/>
        <end position="190"/>
    </location>
</feature>
<evidence type="ECO:0000313" key="10">
    <source>
        <dbReference type="EMBL" id="KAK1924830.1"/>
    </source>
</evidence>
<dbReference type="GO" id="GO:0008270">
    <property type="term" value="F:zinc ion binding"/>
    <property type="evidence" value="ECO:0007669"/>
    <property type="project" value="InterPro"/>
</dbReference>
<comment type="subcellular location">
    <subcellularLocation>
        <location evidence="1">Nucleus</location>
    </subcellularLocation>
</comment>
<feature type="region of interest" description="Disordered" evidence="8">
    <location>
        <begin position="225"/>
        <end position="260"/>
    </location>
</feature>
<evidence type="ECO:0000256" key="8">
    <source>
        <dbReference type="SAM" id="MobiDB-lite"/>
    </source>
</evidence>
<keyword evidence="4" id="KW-0805">Transcription regulation</keyword>
<dbReference type="Proteomes" id="UP001182556">
    <property type="component" value="Unassembled WGS sequence"/>
</dbReference>
<keyword evidence="2" id="KW-0479">Metal-binding</keyword>
<dbReference type="InterPro" id="IPR001138">
    <property type="entry name" value="Zn2Cys6_DnaBD"/>
</dbReference>
<comment type="caution">
    <text evidence="10">The sequence shown here is derived from an EMBL/GenBank/DDBJ whole genome shotgun (WGS) entry which is preliminary data.</text>
</comment>
<keyword evidence="3" id="KW-0862">Zinc</keyword>
<evidence type="ECO:0000256" key="6">
    <source>
        <dbReference type="ARBA" id="ARBA00023163"/>
    </source>
</evidence>
<sequence>MSFYSAPVIDNPQATLLDWAKTCPSTGAVDFSAQLLQDDPSSPVYPFGFASDFFHYTPHAEYLASSMYPYTPTAQWSYIIPSTASPADLFGRNNLMEVSPASSAPSILPREEPACLPTDEESDSPSAPRQPTLTDPFAQYSSTPEEKTEPPIKKRSRTAQACEKCRIRKAKCTGETPCSRCVLKGLPCVYTPASRARPSKVEACLTTGMAQFKSKFKTRCQSFGHMPTHGSSLPRRHSAGSATSSGSSSSWSDASQPGGLGLNLGPPAGQGCYYFVPHQPQNTITTGAAIGNLETEWTA</sequence>
<dbReference type="PANTHER" id="PTHR31313:SF86">
    <property type="entry name" value="ZN(2)-C6 FUNGAL-TYPE DOMAIN-CONTAINING PROTEIN"/>
    <property type="match status" value="1"/>
</dbReference>
<dbReference type="GO" id="GO:0005634">
    <property type="term" value="C:nucleus"/>
    <property type="evidence" value="ECO:0007669"/>
    <property type="project" value="UniProtKB-SubCell"/>
</dbReference>
<keyword evidence="7" id="KW-0539">Nucleus</keyword>
<protein>
    <recommendedName>
        <fullName evidence="9">Zn(2)-C6 fungal-type domain-containing protein</fullName>
    </recommendedName>
</protein>
<keyword evidence="6" id="KW-0804">Transcription</keyword>
<evidence type="ECO:0000259" key="9">
    <source>
        <dbReference type="PROSITE" id="PS50048"/>
    </source>
</evidence>
<feature type="region of interest" description="Disordered" evidence="8">
    <location>
        <begin position="99"/>
        <end position="158"/>
    </location>
</feature>
<keyword evidence="5" id="KW-0238">DNA-binding</keyword>
<dbReference type="PROSITE" id="PS00463">
    <property type="entry name" value="ZN2_CY6_FUNGAL_1"/>
    <property type="match status" value="1"/>
</dbReference>
<dbReference type="InterPro" id="IPR036864">
    <property type="entry name" value="Zn2-C6_fun-type_DNA-bd_sf"/>
</dbReference>
<dbReference type="PANTHER" id="PTHR31313">
    <property type="entry name" value="TY1 ENHANCER ACTIVATOR"/>
    <property type="match status" value="1"/>
</dbReference>
<keyword evidence="11" id="KW-1185">Reference proteome</keyword>
<name>A0AAD9L5X9_PAPLA</name>
<gene>
    <name evidence="10" type="ORF">DB88DRAFT_487015</name>
</gene>
<proteinExistence type="predicted"/>
<feature type="compositionally biased region" description="Low complexity" evidence="8">
    <location>
        <begin position="239"/>
        <end position="260"/>
    </location>
</feature>
<dbReference type="GO" id="GO:0003677">
    <property type="term" value="F:DNA binding"/>
    <property type="evidence" value="ECO:0007669"/>
    <property type="project" value="UniProtKB-KW"/>
</dbReference>
<organism evidence="10 11">
    <name type="scientific">Papiliotrema laurentii</name>
    <name type="common">Cryptococcus laurentii</name>
    <dbReference type="NCBI Taxonomy" id="5418"/>
    <lineage>
        <taxon>Eukaryota</taxon>
        <taxon>Fungi</taxon>
        <taxon>Dikarya</taxon>
        <taxon>Basidiomycota</taxon>
        <taxon>Agaricomycotina</taxon>
        <taxon>Tremellomycetes</taxon>
        <taxon>Tremellales</taxon>
        <taxon>Rhynchogastremaceae</taxon>
        <taxon>Papiliotrema</taxon>
    </lineage>
</organism>
<dbReference type="AlphaFoldDB" id="A0AAD9L5X9"/>
<evidence type="ECO:0000256" key="4">
    <source>
        <dbReference type="ARBA" id="ARBA00023015"/>
    </source>
</evidence>
<evidence type="ECO:0000256" key="1">
    <source>
        <dbReference type="ARBA" id="ARBA00004123"/>
    </source>
</evidence>
<evidence type="ECO:0000256" key="2">
    <source>
        <dbReference type="ARBA" id="ARBA00022723"/>
    </source>
</evidence>
<dbReference type="Gene3D" id="4.10.240.10">
    <property type="entry name" value="Zn(2)-C6 fungal-type DNA-binding domain"/>
    <property type="match status" value="1"/>
</dbReference>
<evidence type="ECO:0000256" key="3">
    <source>
        <dbReference type="ARBA" id="ARBA00022833"/>
    </source>
</evidence>
<dbReference type="EMBL" id="JAODAN010000004">
    <property type="protein sequence ID" value="KAK1924830.1"/>
    <property type="molecule type" value="Genomic_DNA"/>
</dbReference>
<feature type="compositionally biased region" description="Polar residues" evidence="8">
    <location>
        <begin position="124"/>
        <end position="143"/>
    </location>
</feature>
<dbReference type="SMART" id="SM00066">
    <property type="entry name" value="GAL4"/>
    <property type="match status" value="1"/>
</dbReference>
<evidence type="ECO:0000256" key="5">
    <source>
        <dbReference type="ARBA" id="ARBA00023125"/>
    </source>
</evidence>
<dbReference type="Pfam" id="PF00172">
    <property type="entry name" value="Zn_clus"/>
    <property type="match status" value="1"/>
</dbReference>
<dbReference type="GO" id="GO:0000981">
    <property type="term" value="F:DNA-binding transcription factor activity, RNA polymerase II-specific"/>
    <property type="evidence" value="ECO:0007669"/>
    <property type="project" value="InterPro"/>
</dbReference>